<name>A0ABT4INT4_9EURY</name>
<keyword evidence="1" id="KW-0812">Transmembrane</keyword>
<organism evidence="2 3">
    <name type="scientific">Methanocorpusculum vombati</name>
    <dbReference type="NCBI Taxonomy" id="3002864"/>
    <lineage>
        <taxon>Archaea</taxon>
        <taxon>Methanobacteriati</taxon>
        <taxon>Methanobacteriota</taxon>
        <taxon>Stenosarchaea group</taxon>
        <taxon>Methanomicrobia</taxon>
        <taxon>Methanomicrobiales</taxon>
        <taxon>Methanocorpusculaceae</taxon>
        <taxon>Methanocorpusculum</taxon>
    </lineage>
</organism>
<feature type="transmembrane region" description="Helical" evidence="1">
    <location>
        <begin position="90"/>
        <end position="110"/>
    </location>
</feature>
<evidence type="ECO:0000256" key="1">
    <source>
        <dbReference type="SAM" id="Phobius"/>
    </source>
</evidence>
<reference evidence="2" key="1">
    <citation type="submission" date="2022-12" db="EMBL/GenBank/DDBJ databases">
        <title>Isolation and characterisation of novel Methanocorpusculum spp. from native Australian herbivores indicates the genus is ancestrally host-associated.</title>
        <authorList>
            <person name="Volmer J.G."/>
            <person name="Soo R.M."/>
            <person name="Evans P.N."/>
            <person name="Hoedt E.C."/>
            <person name="Astorga Alsina A.L."/>
            <person name="Woodcroft B.J."/>
            <person name="Tyson G.W."/>
            <person name="Hugenholtz P."/>
            <person name="Morrison M."/>
        </authorList>
    </citation>
    <scope>NUCLEOTIDE SEQUENCE</scope>
    <source>
        <strain evidence="2">CW153</strain>
    </source>
</reference>
<evidence type="ECO:0008006" key="4">
    <source>
        <dbReference type="Google" id="ProtNLM"/>
    </source>
</evidence>
<evidence type="ECO:0000313" key="2">
    <source>
        <dbReference type="EMBL" id="MCZ0863406.1"/>
    </source>
</evidence>
<dbReference type="Proteomes" id="UP001141336">
    <property type="component" value="Unassembled WGS sequence"/>
</dbReference>
<feature type="transmembrane region" description="Helical" evidence="1">
    <location>
        <begin position="7"/>
        <end position="31"/>
    </location>
</feature>
<evidence type="ECO:0000313" key="3">
    <source>
        <dbReference type="Proteomes" id="UP001141336"/>
    </source>
</evidence>
<gene>
    <name evidence="2" type="ORF">O0S09_09125</name>
</gene>
<comment type="caution">
    <text evidence="2">The sequence shown here is derived from an EMBL/GenBank/DDBJ whole genome shotgun (WGS) entry which is preliminary data.</text>
</comment>
<protein>
    <recommendedName>
        <fullName evidence="4">DUF2178 domain-containing protein</fullName>
    </recommendedName>
</protein>
<keyword evidence="1" id="KW-0472">Membrane</keyword>
<proteinExistence type="predicted"/>
<keyword evidence="1" id="KW-1133">Transmembrane helix</keyword>
<dbReference type="EMBL" id="JAPTGC010000019">
    <property type="protein sequence ID" value="MCZ0863406.1"/>
    <property type="molecule type" value="Genomic_DNA"/>
</dbReference>
<accession>A0ABT4INT4</accession>
<dbReference type="RefSeq" id="WP_268923670.1">
    <property type="nucleotide sequence ID" value="NZ_JAPTGC010000019.1"/>
</dbReference>
<feature type="transmembrane region" description="Helical" evidence="1">
    <location>
        <begin position="43"/>
        <end position="61"/>
    </location>
</feature>
<keyword evidence="3" id="KW-1185">Reference proteome</keyword>
<sequence length="154" mass="17932">MKISKRVTVLFGMFLFYLVLGICGVILQYWYPDIAGTDSRLTLVFLGCSVLFGGMVVYHLYRNHRDPAWIKITDKPYQDERWMRVQEKGASAALCAVLFLLLLCWFYTEYLCRILLGITDAVAVHAIHELFLYLSLISLGIMLLSIVYYYYTRF</sequence>
<feature type="transmembrane region" description="Helical" evidence="1">
    <location>
        <begin position="130"/>
        <end position="151"/>
    </location>
</feature>